<comment type="similarity">
    <text evidence="1">Belongs to the LysR transcriptional regulatory family.</text>
</comment>
<dbReference type="AlphaFoldDB" id="A0A1H8S1X1"/>
<protein>
    <recommendedName>
        <fullName evidence="6">HTH-type transcriptional regulator TtuA</fullName>
    </recommendedName>
    <alternativeName>
        <fullName evidence="7">Tartrate utilization transcriptional regulator</fullName>
    </alternativeName>
</protein>
<accession>A0A1H8S1X1</accession>
<dbReference type="InterPro" id="IPR036388">
    <property type="entry name" value="WH-like_DNA-bd_sf"/>
</dbReference>
<keyword evidence="4" id="KW-0804">Transcription</keyword>
<evidence type="ECO:0000313" key="10">
    <source>
        <dbReference type="EMBL" id="SEO72681.1"/>
    </source>
</evidence>
<dbReference type="EMBL" id="FOCV01000023">
    <property type="protein sequence ID" value="SEO72681.1"/>
    <property type="molecule type" value="Genomic_DNA"/>
</dbReference>
<dbReference type="CDD" id="cd08422">
    <property type="entry name" value="PBP2_CrgA_like"/>
    <property type="match status" value="1"/>
</dbReference>
<dbReference type="GO" id="GO:0003700">
    <property type="term" value="F:DNA-binding transcription factor activity"/>
    <property type="evidence" value="ECO:0007669"/>
    <property type="project" value="InterPro"/>
</dbReference>
<evidence type="ECO:0000313" key="12">
    <source>
        <dbReference type="Proteomes" id="UP000198939"/>
    </source>
</evidence>
<evidence type="ECO:0000256" key="7">
    <source>
        <dbReference type="ARBA" id="ARBA00083243"/>
    </source>
</evidence>
<dbReference type="Proteomes" id="UP000198939">
    <property type="component" value="Unassembled WGS sequence"/>
</dbReference>
<dbReference type="SUPFAM" id="SSF46785">
    <property type="entry name" value="Winged helix' DNA-binding domain"/>
    <property type="match status" value="1"/>
</dbReference>
<proteinExistence type="inferred from homology"/>
<keyword evidence="3" id="KW-0238">DNA-binding</keyword>
<keyword evidence="12" id="KW-1185">Reference proteome</keyword>
<dbReference type="EMBL" id="FNXB01000029">
    <property type="protein sequence ID" value="SEI10837.1"/>
    <property type="molecule type" value="Genomic_DNA"/>
</dbReference>
<dbReference type="PROSITE" id="PS50931">
    <property type="entry name" value="HTH_LYSR"/>
    <property type="match status" value="1"/>
</dbReference>
<dbReference type="Gene3D" id="1.10.10.10">
    <property type="entry name" value="Winged helix-like DNA-binding domain superfamily/Winged helix DNA-binding domain"/>
    <property type="match status" value="1"/>
</dbReference>
<keyword evidence="2" id="KW-0805">Transcription regulation</keyword>
<dbReference type="Pfam" id="PF00126">
    <property type="entry name" value="HTH_1"/>
    <property type="match status" value="1"/>
</dbReference>
<dbReference type="InterPro" id="IPR058163">
    <property type="entry name" value="LysR-type_TF_proteobact-type"/>
</dbReference>
<evidence type="ECO:0000313" key="11">
    <source>
        <dbReference type="Proteomes" id="UP000183063"/>
    </source>
</evidence>
<evidence type="ECO:0000256" key="6">
    <source>
        <dbReference type="ARBA" id="ARBA00067332"/>
    </source>
</evidence>
<dbReference type="Pfam" id="PF03466">
    <property type="entry name" value="LysR_substrate"/>
    <property type="match status" value="1"/>
</dbReference>
<gene>
    <name evidence="9" type="primary">dmlR_22</name>
    <name evidence="9" type="ORF">RTCCBAU85039_4605</name>
    <name evidence="10" type="ORF">SAMN05216228_102318</name>
</gene>
<evidence type="ECO:0000256" key="4">
    <source>
        <dbReference type="ARBA" id="ARBA00023163"/>
    </source>
</evidence>
<dbReference type="GO" id="GO:0003677">
    <property type="term" value="F:DNA binding"/>
    <property type="evidence" value="ECO:0007669"/>
    <property type="project" value="UniProtKB-KW"/>
</dbReference>
<dbReference type="Proteomes" id="UP000183063">
    <property type="component" value="Unassembled WGS sequence"/>
</dbReference>
<dbReference type="InterPro" id="IPR005119">
    <property type="entry name" value="LysR_subst-bd"/>
</dbReference>
<dbReference type="FunFam" id="1.10.10.10:FF:000001">
    <property type="entry name" value="LysR family transcriptional regulator"/>
    <property type="match status" value="1"/>
</dbReference>
<dbReference type="OrthoDB" id="8300238at2"/>
<dbReference type="Gene3D" id="3.40.190.290">
    <property type="match status" value="1"/>
</dbReference>
<organism evidence="9 11">
    <name type="scientific">Rhizobium tibeticum</name>
    <dbReference type="NCBI Taxonomy" id="501024"/>
    <lineage>
        <taxon>Bacteria</taxon>
        <taxon>Pseudomonadati</taxon>
        <taxon>Pseudomonadota</taxon>
        <taxon>Alphaproteobacteria</taxon>
        <taxon>Hyphomicrobiales</taxon>
        <taxon>Rhizobiaceae</taxon>
        <taxon>Rhizobium/Agrobacterium group</taxon>
        <taxon>Rhizobium</taxon>
    </lineage>
</organism>
<reference evidence="10 12" key="2">
    <citation type="submission" date="2016-10" db="EMBL/GenBank/DDBJ databases">
        <authorList>
            <person name="Varghese N."/>
            <person name="Submissions S."/>
        </authorList>
    </citation>
    <scope>NUCLEOTIDE SEQUENCE [LARGE SCALE GENOMIC DNA]</scope>
    <source>
        <strain evidence="10 12">CGMCC 1.7071</strain>
    </source>
</reference>
<reference evidence="11" key="1">
    <citation type="submission" date="2016-10" db="EMBL/GenBank/DDBJ databases">
        <authorList>
            <person name="Wibberg D."/>
        </authorList>
    </citation>
    <scope>NUCLEOTIDE SEQUENCE [LARGE SCALE GENOMIC DNA]</scope>
</reference>
<dbReference type="STRING" id="501024.RTCCBAU85039_4605"/>
<evidence type="ECO:0000313" key="9">
    <source>
        <dbReference type="EMBL" id="SEI10837.1"/>
    </source>
</evidence>
<evidence type="ECO:0000256" key="3">
    <source>
        <dbReference type="ARBA" id="ARBA00023125"/>
    </source>
</evidence>
<dbReference type="InterPro" id="IPR000847">
    <property type="entry name" value="LysR_HTH_N"/>
</dbReference>
<evidence type="ECO:0000256" key="1">
    <source>
        <dbReference type="ARBA" id="ARBA00009437"/>
    </source>
</evidence>
<dbReference type="InterPro" id="IPR036390">
    <property type="entry name" value="WH_DNA-bd_sf"/>
</dbReference>
<name>A0A1H8S1X1_9HYPH</name>
<evidence type="ECO:0000256" key="2">
    <source>
        <dbReference type="ARBA" id="ARBA00023015"/>
    </source>
</evidence>
<dbReference type="PANTHER" id="PTHR30537:SF5">
    <property type="entry name" value="HTH-TYPE TRANSCRIPTIONAL ACTIVATOR TTDR-RELATED"/>
    <property type="match status" value="1"/>
</dbReference>
<dbReference type="SUPFAM" id="SSF53850">
    <property type="entry name" value="Periplasmic binding protein-like II"/>
    <property type="match status" value="1"/>
</dbReference>
<comment type="function">
    <text evidence="5">Transcriptional regulator of the ttuABCDE tartrate utilization operon.</text>
</comment>
<sequence length="310" mass="33446">MTHLLNEMSGLIAFVRTVEVGSFSAAARDLKTSPSAISKSVGRLEKLVGSRLFLRSTRALTLTPDGQMLFERIGPLLRELDASDDGLSSSSGLTGRLRFSMPVEMSGLFLGAIFTKFAEEYPDLTLDIGLTDRFVDIIRDDYDVVFRVGEVVQPDLVVRHLADLDMVLVAAPSLLSKWGVPRIIDDFQSMPFARYSVGSRTAHIAFADGSKILPTGRIDCDSGIALHSAARHGLGVALLLRCVVADDLHSGILIDVTPAGALKPMRFCAVHALGRTVPSRVKLLSDFVALEAQKLSIRARSPGDSAAARD</sequence>
<dbReference type="RefSeq" id="WP_072378843.1">
    <property type="nucleotide sequence ID" value="NZ_FNXB01000029.1"/>
</dbReference>
<reference evidence="9" key="3">
    <citation type="submission" date="2016-10" db="EMBL/GenBank/DDBJ databases">
        <authorList>
            <person name="de Groot N.N."/>
        </authorList>
    </citation>
    <scope>NUCLEOTIDE SEQUENCE [LARGE SCALE GENOMIC DNA]</scope>
    <source>
        <strain evidence="9">CCBAU85039</strain>
    </source>
</reference>
<dbReference type="PANTHER" id="PTHR30537">
    <property type="entry name" value="HTH-TYPE TRANSCRIPTIONAL REGULATOR"/>
    <property type="match status" value="1"/>
</dbReference>
<evidence type="ECO:0000256" key="5">
    <source>
        <dbReference type="ARBA" id="ARBA00054626"/>
    </source>
</evidence>
<evidence type="ECO:0000259" key="8">
    <source>
        <dbReference type="PROSITE" id="PS50931"/>
    </source>
</evidence>
<feature type="domain" description="HTH lysR-type" evidence="8">
    <location>
        <begin position="6"/>
        <end position="63"/>
    </location>
</feature>